<dbReference type="Proteomes" id="UP000029385">
    <property type="component" value="Unassembled WGS sequence"/>
</dbReference>
<dbReference type="EMBL" id="AVCI01000006">
    <property type="protein sequence ID" value="KFN43060.1"/>
    <property type="molecule type" value="Genomic_DNA"/>
</dbReference>
<dbReference type="PANTHER" id="PTHR43229:SF3">
    <property type="entry name" value="ABC-TYPE MULTIDRUG TRANSPORT SYSTEM, PERMEASE COMPONENT"/>
    <property type="match status" value="1"/>
</dbReference>
<dbReference type="GO" id="GO:0043190">
    <property type="term" value="C:ATP-binding cassette (ABC) transporter complex"/>
    <property type="evidence" value="ECO:0007669"/>
    <property type="project" value="InterPro"/>
</dbReference>
<dbReference type="eggNOG" id="COG0842">
    <property type="taxonomic scope" value="Bacteria"/>
</dbReference>
<dbReference type="GO" id="GO:0140359">
    <property type="term" value="F:ABC-type transporter activity"/>
    <property type="evidence" value="ECO:0007669"/>
    <property type="project" value="InterPro"/>
</dbReference>
<evidence type="ECO:0000313" key="9">
    <source>
        <dbReference type="Proteomes" id="UP000029385"/>
    </source>
</evidence>
<dbReference type="InterPro" id="IPR000412">
    <property type="entry name" value="ABC_2_transport"/>
</dbReference>
<sequence>MVADRAPLPLSRLLRAYVMEMRYETLGALRTPGFSIPFVAMPVVIYVLFGVVINGQAGDHSEFGPAIANYLFAGFSVLAAVMPGIFSGVILAQERDGHLHKLKRAMPLPPGATIIAKVAMAMFVAALAVTLVFAAALIAGKITLTPAQIAIIGAVLIVGTIPFSAIGLLIGSLSSGSAAPAYGNLVFLPMMWLSGLFIPLPDSLKTWVILWPSFHLDQLALGLAGVAQFTFIPPALAAGVLVGVTVLCGGLAMRRLARVG</sequence>
<dbReference type="STRING" id="1121015.GCA_000420545_02409"/>
<keyword evidence="5 6" id="KW-0472">Membrane</keyword>
<dbReference type="InterPro" id="IPR051784">
    <property type="entry name" value="Nod_factor_ABC_transporter"/>
</dbReference>
<dbReference type="PIRSF" id="PIRSF006648">
    <property type="entry name" value="DrrB"/>
    <property type="match status" value="1"/>
</dbReference>
<dbReference type="PATRIC" id="fig|1121015.4.peg.1657"/>
<evidence type="ECO:0000256" key="2">
    <source>
        <dbReference type="ARBA" id="ARBA00007783"/>
    </source>
</evidence>
<evidence type="ECO:0000256" key="6">
    <source>
        <dbReference type="SAM" id="Phobius"/>
    </source>
</evidence>
<keyword evidence="4 6" id="KW-1133">Transmembrane helix</keyword>
<accession>A0A091BFB1</accession>
<dbReference type="InterPro" id="IPR013525">
    <property type="entry name" value="ABC2_TM"/>
</dbReference>
<keyword evidence="3 6" id="KW-0812">Transmembrane</keyword>
<evidence type="ECO:0000313" key="8">
    <source>
        <dbReference type="EMBL" id="KFN43060.1"/>
    </source>
</evidence>
<dbReference type="Pfam" id="PF01061">
    <property type="entry name" value="ABC2_membrane"/>
    <property type="match status" value="1"/>
</dbReference>
<comment type="caution">
    <text evidence="8">The sequence shown here is derived from an EMBL/GenBank/DDBJ whole genome shotgun (WGS) entry which is preliminary data.</text>
</comment>
<feature type="transmembrane region" description="Helical" evidence="6">
    <location>
        <begin position="149"/>
        <end position="170"/>
    </location>
</feature>
<proteinExistence type="inferred from homology"/>
<comment type="subcellular location">
    <subcellularLocation>
        <location evidence="1">Membrane</location>
        <topology evidence="1">Multi-pass membrane protein</topology>
    </subcellularLocation>
</comment>
<feature type="transmembrane region" description="Helical" evidence="6">
    <location>
        <begin position="34"/>
        <end position="55"/>
    </location>
</feature>
<evidence type="ECO:0000256" key="1">
    <source>
        <dbReference type="ARBA" id="ARBA00004141"/>
    </source>
</evidence>
<protein>
    <recommendedName>
        <fullName evidence="7">ABC-2 type transporter transmembrane domain-containing protein</fullName>
    </recommendedName>
</protein>
<feature type="transmembrane region" description="Helical" evidence="6">
    <location>
        <begin position="235"/>
        <end position="253"/>
    </location>
</feature>
<dbReference type="PANTHER" id="PTHR43229">
    <property type="entry name" value="NODULATION PROTEIN J"/>
    <property type="match status" value="1"/>
</dbReference>
<evidence type="ECO:0000259" key="7">
    <source>
        <dbReference type="Pfam" id="PF01061"/>
    </source>
</evidence>
<gene>
    <name evidence="8" type="ORF">N789_10890</name>
</gene>
<evidence type="ECO:0000256" key="3">
    <source>
        <dbReference type="ARBA" id="ARBA00022692"/>
    </source>
</evidence>
<name>A0A091BFB1_9GAMM</name>
<feature type="transmembrane region" description="Helical" evidence="6">
    <location>
        <begin position="67"/>
        <end position="92"/>
    </location>
</feature>
<feature type="transmembrane region" description="Helical" evidence="6">
    <location>
        <begin position="112"/>
        <end position="137"/>
    </location>
</feature>
<feature type="transmembrane region" description="Helical" evidence="6">
    <location>
        <begin position="182"/>
        <end position="200"/>
    </location>
</feature>
<evidence type="ECO:0000256" key="4">
    <source>
        <dbReference type="ARBA" id="ARBA00022989"/>
    </source>
</evidence>
<organism evidence="8 9">
    <name type="scientific">Arenimonas oryziterrae DSM 21050 = YC6267</name>
    <dbReference type="NCBI Taxonomy" id="1121015"/>
    <lineage>
        <taxon>Bacteria</taxon>
        <taxon>Pseudomonadati</taxon>
        <taxon>Pseudomonadota</taxon>
        <taxon>Gammaproteobacteria</taxon>
        <taxon>Lysobacterales</taxon>
        <taxon>Lysobacteraceae</taxon>
        <taxon>Arenimonas</taxon>
    </lineage>
</organism>
<reference evidence="8 9" key="1">
    <citation type="submission" date="2013-09" db="EMBL/GenBank/DDBJ databases">
        <title>Genome sequencing of Arenimonas oryziterrae.</title>
        <authorList>
            <person name="Chen F."/>
            <person name="Wang G."/>
        </authorList>
    </citation>
    <scope>NUCLEOTIDE SEQUENCE [LARGE SCALE GENOMIC DNA]</scope>
    <source>
        <strain evidence="8 9">YC6267</strain>
    </source>
</reference>
<keyword evidence="9" id="KW-1185">Reference proteome</keyword>
<dbReference type="AlphaFoldDB" id="A0A091BFB1"/>
<evidence type="ECO:0000256" key="5">
    <source>
        <dbReference type="ARBA" id="ARBA00023136"/>
    </source>
</evidence>
<comment type="similarity">
    <text evidence="2">Belongs to the ABC-2 integral membrane protein family.</text>
</comment>
<feature type="domain" description="ABC-2 type transporter transmembrane" evidence="7">
    <location>
        <begin position="22"/>
        <end position="208"/>
    </location>
</feature>